<dbReference type="PANTHER" id="PTHR37841">
    <property type="entry name" value="GLR2918 PROTEIN"/>
    <property type="match status" value="1"/>
</dbReference>
<comment type="caution">
    <text evidence="2">The sequence shown here is derived from an EMBL/GenBank/DDBJ whole genome shotgun (WGS) entry which is preliminary data.</text>
</comment>
<sequence>MKKIFFLFLIAFQLVNAQELALVKKEGKFGLITKEGTFAVEPKFDSARDFSDGLAAVKQNGKWGYVDRKGTFLIPPTFDNARDFNSGIAAIEKKAVWYYINKQGEILKGNPESDKLFDFHYGAAFFRQADKVGIINNKFEIVLAPKYDVIRAFYNGYAKAAVNDKWGIVDPSGKEVVEAIYDEVGDYYNNTTWAKKGKDYGLVHNGQFIKIDDVCEFGAFGTQDLIAAKKDAKWRFVNFEGQWVLKPLFDKTKPFSNNLAPVRIREKWGYTNLEGICVVQPMYNDAEPFSENGLAAVNKGYGWGFINESGKVVIPADYEISAAFGSYMREEKGFIGGLARVKRNGKWGFLKPNGDILIEWFQNAELFQE</sequence>
<feature type="signal peptide" evidence="1">
    <location>
        <begin position="1"/>
        <end position="17"/>
    </location>
</feature>
<dbReference type="PANTHER" id="PTHR37841:SF1">
    <property type="entry name" value="DUF3298 DOMAIN-CONTAINING PROTEIN"/>
    <property type="match status" value="1"/>
</dbReference>
<organism evidence="2 3">
    <name type="scientific">Flavobacterium panici</name>
    <dbReference type="NCBI Taxonomy" id="2654843"/>
    <lineage>
        <taxon>Bacteria</taxon>
        <taxon>Pseudomonadati</taxon>
        <taxon>Bacteroidota</taxon>
        <taxon>Flavobacteriia</taxon>
        <taxon>Flavobacteriales</taxon>
        <taxon>Flavobacteriaceae</taxon>
        <taxon>Flavobacterium</taxon>
    </lineage>
</organism>
<proteinExistence type="predicted"/>
<dbReference type="RefSeq" id="WP_180857062.1">
    <property type="nucleotide sequence ID" value="NZ_CAIJDE010000034.1"/>
</dbReference>
<evidence type="ECO:0000313" key="3">
    <source>
        <dbReference type="Proteomes" id="UP000533639"/>
    </source>
</evidence>
<accession>A0A9N8J1E3</accession>
<name>A0A9N8J1E3_9FLAO</name>
<evidence type="ECO:0008006" key="4">
    <source>
        <dbReference type="Google" id="ProtNLM"/>
    </source>
</evidence>
<protein>
    <recommendedName>
        <fullName evidence="4">WG repeat-containing protein</fullName>
    </recommendedName>
</protein>
<feature type="chain" id="PRO_5040251684" description="WG repeat-containing protein" evidence="1">
    <location>
        <begin position="18"/>
        <end position="369"/>
    </location>
</feature>
<dbReference type="SUPFAM" id="SSF69360">
    <property type="entry name" value="Cell wall binding repeat"/>
    <property type="match status" value="1"/>
</dbReference>
<dbReference type="InterPro" id="IPR032774">
    <property type="entry name" value="WG_beta_rep"/>
</dbReference>
<dbReference type="AlphaFoldDB" id="A0A9N8J1E3"/>
<evidence type="ECO:0000256" key="1">
    <source>
        <dbReference type="SAM" id="SignalP"/>
    </source>
</evidence>
<keyword evidence="3" id="KW-1185">Reference proteome</keyword>
<dbReference type="EMBL" id="CAIJDE010000034">
    <property type="protein sequence ID" value="CAC9973648.1"/>
    <property type="molecule type" value="Genomic_DNA"/>
</dbReference>
<keyword evidence="1" id="KW-0732">Signal</keyword>
<dbReference type="Pfam" id="PF14903">
    <property type="entry name" value="WG_beta_rep"/>
    <property type="match status" value="5"/>
</dbReference>
<gene>
    <name evidence="2" type="ORF">FLAPXU55_01333</name>
</gene>
<reference evidence="2 3" key="1">
    <citation type="submission" date="2020-06" db="EMBL/GenBank/DDBJ databases">
        <authorList>
            <person name="Criscuolo A."/>
        </authorList>
    </citation>
    <scope>NUCLEOTIDE SEQUENCE [LARGE SCALE GENOMIC DNA]</scope>
    <source>
        <strain evidence="2">PXU-55</strain>
    </source>
</reference>
<evidence type="ECO:0000313" key="2">
    <source>
        <dbReference type="EMBL" id="CAC9973648.1"/>
    </source>
</evidence>
<dbReference type="Proteomes" id="UP000533639">
    <property type="component" value="Unassembled WGS sequence"/>
</dbReference>